<organism evidence="1 2">
    <name type="scientific">Ancylostoma caninum</name>
    <name type="common">Dog hookworm</name>
    <dbReference type="NCBI Taxonomy" id="29170"/>
    <lineage>
        <taxon>Eukaryota</taxon>
        <taxon>Metazoa</taxon>
        <taxon>Ecdysozoa</taxon>
        <taxon>Nematoda</taxon>
        <taxon>Chromadorea</taxon>
        <taxon>Rhabditida</taxon>
        <taxon>Rhabditina</taxon>
        <taxon>Rhabditomorpha</taxon>
        <taxon>Strongyloidea</taxon>
        <taxon>Ancylostomatidae</taxon>
        <taxon>Ancylostomatinae</taxon>
        <taxon>Ancylostoma</taxon>
    </lineage>
</organism>
<keyword evidence="2" id="KW-1185">Reference proteome</keyword>
<comment type="caution">
    <text evidence="1">The sequence shown here is derived from an EMBL/GenBank/DDBJ whole genome shotgun (WGS) entry which is preliminary data.</text>
</comment>
<reference evidence="1 2" key="1">
    <citation type="submission" date="2014-10" db="EMBL/GenBank/DDBJ databases">
        <title>Draft genome of the hookworm Ancylostoma caninum.</title>
        <authorList>
            <person name="Mitreva M."/>
        </authorList>
    </citation>
    <scope>NUCLEOTIDE SEQUENCE [LARGE SCALE GENOMIC DNA]</scope>
    <source>
        <strain evidence="1 2">Baltimore</strain>
    </source>
</reference>
<dbReference type="Proteomes" id="UP000252519">
    <property type="component" value="Unassembled WGS sequence"/>
</dbReference>
<name>A0A368FDZ1_ANCCA</name>
<dbReference type="OrthoDB" id="5786599at2759"/>
<dbReference type="EMBL" id="JOJR01001773">
    <property type="protein sequence ID" value="RCN29808.1"/>
    <property type="molecule type" value="Genomic_DNA"/>
</dbReference>
<proteinExistence type="predicted"/>
<accession>A0A368FDZ1</accession>
<evidence type="ECO:0000313" key="1">
    <source>
        <dbReference type="EMBL" id="RCN29808.1"/>
    </source>
</evidence>
<sequence length="82" mass="9498">MIGMTKDLLTDIKNLKPETWASLKQQFPEQVKAWEECPQFKALRAFMDNLPRNSDLTKDPETLNKIMELGFKKYIPAEAIQA</sequence>
<dbReference type="AlphaFoldDB" id="A0A368FDZ1"/>
<gene>
    <name evidence="1" type="ORF">ANCCAN_24427</name>
</gene>
<protein>
    <submittedName>
        <fullName evidence="1">Uncharacterized protein</fullName>
    </submittedName>
</protein>
<evidence type="ECO:0000313" key="2">
    <source>
        <dbReference type="Proteomes" id="UP000252519"/>
    </source>
</evidence>